<dbReference type="InParanoid" id="A0A671F111"/>
<dbReference type="InterPro" id="IPR013151">
    <property type="entry name" value="Immunoglobulin_dom"/>
</dbReference>
<dbReference type="InterPro" id="IPR003599">
    <property type="entry name" value="Ig_sub"/>
</dbReference>
<dbReference type="Proteomes" id="UP000472240">
    <property type="component" value="Chromosome 15"/>
</dbReference>
<dbReference type="PANTHER" id="PTHR11738:SF4">
    <property type="entry name" value="IMMUNOGLOBULIN ALPHA FC RECEPTOR"/>
    <property type="match status" value="1"/>
</dbReference>
<dbReference type="FunCoup" id="A0A671F111">
    <property type="interactions" value="3"/>
</dbReference>
<evidence type="ECO:0000313" key="8">
    <source>
        <dbReference type="Ensembl" id="ENSRFEP00010019306.1"/>
    </source>
</evidence>
<dbReference type="InterPro" id="IPR050412">
    <property type="entry name" value="Ig-like_Receptors_ImmuneReg"/>
</dbReference>
<evidence type="ECO:0000259" key="7">
    <source>
        <dbReference type="SMART" id="SM00409"/>
    </source>
</evidence>
<keyword evidence="3" id="KW-0393">Immunoglobulin domain</keyword>
<evidence type="ECO:0000256" key="4">
    <source>
        <dbReference type="SAM" id="MobiDB-lite"/>
    </source>
</evidence>
<dbReference type="SMART" id="SM00409">
    <property type="entry name" value="IG"/>
    <property type="match status" value="2"/>
</dbReference>
<feature type="domain" description="Immunoglobulin" evidence="7">
    <location>
        <begin position="35"/>
        <end position="118"/>
    </location>
</feature>
<keyword evidence="2" id="KW-1015">Disulfide bond</keyword>
<evidence type="ECO:0000313" key="9">
    <source>
        <dbReference type="Proteomes" id="UP000472240"/>
    </source>
</evidence>
<reference evidence="8 9" key="2">
    <citation type="journal article" date="2018" name="Annu Rev Anim Biosci">
        <title>Bat Biology, Genomes, and the Bat1K Project: To Generate Chromosome-Level Genomes for All Living Bat Species.</title>
        <authorList>
            <person name="Teeling E.C."/>
            <person name="Vernes S.C."/>
            <person name="Davalos L.M."/>
            <person name="Ray D.A."/>
            <person name="Gilbert M.T.P."/>
            <person name="Myers E."/>
        </authorList>
    </citation>
    <scope>NUCLEOTIDE SEQUENCE</scope>
</reference>
<keyword evidence="5" id="KW-1133">Transmembrane helix</keyword>
<dbReference type="PANTHER" id="PTHR11738">
    <property type="entry name" value="MHC CLASS I NK CELL RECEPTOR"/>
    <property type="match status" value="1"/>
</dbReference>
<dbReference type="CDD" id="cd05711">
    <property type="entry name" value="IgC2_D2_LILR_KIR_like"/>
    <property type="match status" value="1"/>
</dbReference>
<keyword evidence="9" id="KW-1185">Reference proteome</keyword>
<keyword evidence="1 6" id="KW-0732">Signal</keyword>
<organism evidence="8 9">
    <name type="scientific">Rhinolophus ferrumequinum</name>
    <name type="common">Greater horseshoe bat</name>
    <dbReference type="NCBI Taxonomy" id="59479"/>
    <lineage>
        <taxon>Eukaryota</taxon>
        <taxon>Metazoa</taxon>
        <taxon>Chordata</taxon>
        <taxon>Craniata</taxon>
        <taxon>Vertebrata</taxon>
        <taxon>Euteleostomi</taxon>
        <taxon>Mammalia</taxon>
        <taxon>Eutheria</taxon>
        <taxon>Laurasiatheria</taxon>
        <taxon>Chiroptera</taxon>
        <taxon>Yinpterochiroptera</taxon>
        <taxon>Rhinolophoidea</taxon>
        <taxon>Rhinolophidae</taxon>
        <taxon>Rhinolophinae</taxon>
        <taxon>Rhinolophus</taxon>
    </lineage>
</organism>
<feature type="region of interest" description="Disordered" evidence="4">
    <location>
        <begin position="260"/>
        <end position="284"/>
    </location>
</feature>
<proteinExistence type="predicted"/>
<feature type="signal peptide" evidence="6">
    <location>
        <begin position="1"/>
        <end position="21"/>
    </location>
</feature>
<dbReference type="GeneTree" id="ENSGT01100000263478"/>
<evidence type="ECO:0000256" key="1">
    <source>
        <dbReference type="ARBA" id="ARBA00022729"/>
    </source>
</evidence>
<dbReference type="GO" id="GO:0002764">
    <property type="term" value="P:immune response-regulating signaling pathway"/>
    <property type="evidence" value="ECO:0007669"/>
    <property type="project" value="TreeGrafter"/>
</dbReference>
<dbReference type="AlphaFoldDB" id="A0A671F111"/>
<reference evidence="8" key="4">
    <citation type="submission" date="2025-08" db="UniProtKB">
        <authorList>
            <consortium name="Ensembl"/>
        </authorList>
    </citation>
    <scope>IDENTIFICATION</scope>
</reference>
<reference evidence="8 9" key="1">
    <citation type="journal article" date="2015" name="Annu Rev Anim Biosci">
        <title>The Genome 10K Project: a way forward.</title>
        <authorList>
            <person name="Koepfli K.P."/>
            <person name="Paten B."/>
            <person name="O'Brien S.J."/>
            <person name="Koepfli K.P."/>
            <person name="Paten B."/>
            <person name="Antunes A."/>
            <person name="Belov K."/>
            <person name="Bustamante C."/>
            <person name="Castoe T.A."/>
            <person name="Clawson H."/>
            <person name="Crawford A.J."/>
            <person name="Diekhans M."/>
            <person name="Distel D."/>
            <person name="Durbin R."/>
            <person name="Earl D."/>
            <person name="Fujita M.K."/>
            <person name="Gamble T."/>
            <person name="Georges A."/>
            <person name="Gemmell N."/>
            <person name="Gilbert M.T."/>
            <person name="Graves J.M."/>
            <person name="Green R.E."/>
            <person name="Hickey G."/>
            <person name="Jarvis E.D."/>
            <person name="Johnson W."/>
            <person name="Komissarov A."/>
            <person name="Korf I."/>
            <person name="Kuhn R."/>
            <person name="Larkin D.M."/>
            <person name="Lewin H."/>
            <person name="Lopez J.V."/>
            <person name="Ma J."/>
            <person name="Marques-Bonet T."/>
            <person name="Miller W."/>
            <person name="Murphy R."/>
            <person name="Pevzner P."/>
            <person name="Shapiro B."/>
            <person name="Steiner C."/>
            <person name="Tamazian G."/>
            <person name="Venkatesh B."/>
            <person name="Wang J."/>
            <person name="Wayne R."/>
            <person name="Wiley E."/>
            <person name="Yang H."/>
            <person name="Zhang G."/>
            <person name="Haussler D."/>
            <person name="Ryder O."/>
            <person name="O'Brien S.J."/>
        </authorList>
    </citation>
    <scope>NUCLEOTIDE SEQUENCE</scope>
</reference>
<reference evidence="8" key="5">
    <citation type="submission" date="2025-09" db="UniProtKB">
        <authorList>
            <consortium name="Ensembl"/>
        </authorList>
    </citation>
    <scope>IDENTIFICATION</scope>
</reference>
<dbReference type="CDD" id="cd05751">
    <property type="entry name" value="IgC2_D1_LILR_KIR_like"/>
    <property type="match status" value="1"/>
</dbReference>
<evidence type="ECO:0000256" key="5">
    <source>
        <dbReference type="SAM" id="Phobius"/>
    </source>
</evidence>
<dbReference type="GO" id="GO:0005886">
    <property type="term" value="C:plasma membrane"/>
    <property type="evidence" value="ECO:0007669"/>
    <property type="project" value="Ensembl"/>
</dbReference>
<dbReference type="Pfam" id="PF00047">
    <property type="entry name" value="ig"/>
    <property type="match status" value="1"/>
</dbReference>
<dbReference type="InterPro" id="IPR013783">
    <property type="entry name" value="Ig-like_fold"/>
</dbReference>
<reference evidence="9" key="3">
    <citation type="submission" date="2018-12" db="EMBL/GenBank/DDBJ databases">
        <title>G10K-VGP greater horseshoe bat female genome, primary haplotype.</title>
        <authorList>
            <person name="Teeling E."/>
            <person name="Myers G."/>
            <person name="Vernes S."/>
            <person name="Pippel M."/>
            <person name="Winkler S."/>
            <person name="Fedrigo O."/>
            <person name="Rhie A."/>
            <person name="Koren S."/>
            <person name="Phillippy A."/>
            <person name="Lewin H."/>
            <person name="Damas J."/>
            <person name="Howe K."/>
            <person name="Mountcastle J."/>
            <person name="Jarvis E.D."/>
        </authorList>
    </citation>
    <scope>NUCLEOTIDE SEQUENCE [LARGE SCALE GENOMIC DNA]</scope>
</reference>
<name>A0A671F111_RHIFE</name>
<dbReference type="FunFam" id="2.60.40.10:FF:000049">
    <property type="entry name" value="Leukocyte immunoglobulin-like receptor subfamily B member 1"/>
    <property type="match status" value="2"/>
</dbReference>
<sequence length="284" mass="31784">MAPRDTTLLCLLLCLIQKIQAQEGELPVPKISAVPSSVIPWNESVKIQCCGIPESYLYQLEILKNSTSTVVAERWGFQKVAEFIIKHIDTNTAGRYQCQYRKTLSWSNHSEALELVVTGLYEKPFLSTDQGRVMMPGQNISLQCGSAHVPFDRFLLTKEGEASLPQHQNGEHQGNFTVGPVNLSFSGNYRCYGWHSGSPYVWSAPSDALELVVIDTMNQDYTLENLIRMGVAGLILVALLAILAENWHSHKFPHKAHLEDLPELTSSTQKRQTETLGLPPNDHR</sequence>
<gene>
    <name evidence="8" type="primary">FCAR</name>
</gene>
<dbReference type="SUPFAM" id="SSF48726">
    <property type="entry name" value="Immunoglobulin"/>
    <property type="match status" value="2"/>
</dbReference>
<feature type="transmembrane region" description="Helical" evidence="5">
    <location>
        <begin position="226"/>
        <end position="244"/>
    </location>
</feature>
<evidence type="ECO:0000256" key="6">
    <source>
        <dbReference type="SAM" id="SignalP"/>
    </source>
</evidence>
<evidence type="ECO:0000256" key="3">
    <source>
        <dbReference type="ARBA" id="ARBA00023319"/>
    </source>
</evidence>
<feature type="chain" id="PRO_5025386101" evidence="6">
    <location>
        <begin position="22"/>
        <end position="284"/>
    </location>
</feature>
<dbReference type="InterPro" id="IPR036179">
    <property type="entry name" value="Ig-like_dom_sf"/>
</dbReference>
<evidence type="ECO:0000256" key="2">
    <source>
        <dbReference type="ARBA" id="ARBA00023157"/>
    </source>
</evidence>
<dbReference type="Gene3D" id="2.60.40.10">
    <property type="entry name" value="Immunoglobulins"/>
    <property type="match status" value="2"/>
</dbReference>
<dbReference type="Ensembl" id="ENSRFET00010021012.1">
    <property type="protein sequence ID" value="ENSRFEP00010019306.1"/>
    <property type="gene ID" value="ENSRFEG00010012892.1"/>
</dbReference>
<dbReference type="OMA" id="DHTTENW"/>
<keyword evidence="5" id="KW-0472">Membrane</keyword>
<accession>A0A671F111</accession>
<feature type="domain" description="Immunoglobulin" evidence="7">
    <location>
        <begin position="129"/>
        <end position="214"/>
    </location>
</feature>
<keyword evidence="5" id="KW-0812">Transmembrane</keyword>
<protein>
    <submittedName>
        <fullName evidence="8">Fc alpha receptor</fullName>
    </submittedName>
</protein>